<keyword evidence="3" id="KW-1185">Reference proteome</keyword>
<organism evidence="2 3">
    <name type="scientific">Exidia glandulosa HHB12029</name>
    <dbReference type="NCBI Taxonomy" id="1314781"/>
    <lineage>
        <taxon>Eukaryota</taxon>
        <taxon>Fungi</taxon>
        <taxon>Dikarya</taxon>
        <taxon>Basidiomycota</taxon>
        <taxon>Agaricomycotina</taxon>
        <taxon>Agaricomycetes</taxon>
        <taxon>Auriculariales</taxon>
        <taxon>Exidiaceae</taxon>
        <taxon>Exidia</taxon>
    </lineage>
</organism>
<sequence>MTRYIALPVELLTRTFDLLALEDLDHAILVCRSWRFAGRECFAYWRDVGLSSISRIDIQLFRVRLKYKPSSCVRICVSLSEAAQRDGLVAEVLPLVKKHLNRVEQLRLSVHVGSDDDVFCALHGKAPNLSLFALEFTATPGERFSYFLPLDIFCCHAPRLRQLRLHATVHTYLPDAFREVTDFSFSIPSLRGDAFPFSFVDQMPSLRQLEISGGPLYFSPYWPSSIYEPVLTGLGRLRLAVRNGIPEHFLHLPAFAVVPQIITTDMRRSIVQILLSHLVGNLDVEARMPRSPRGSVEKRFTLCYSEQSGRCSRTFEASLFRPSPGTEDAPCSGFDIPDVHCHIISLSIDAIVWFAMRKVSGEDTVLPRCLRVTLYMDRSVPLGQLGTALPLCPVLDTLEMCSESEVLRYDAMALRSFLDPAFLRGRTEPAKLEVVLKRIAIDGPVKGLEAAVHMRT</sequence>
<evidence type="ECO:0000313" key="2">
    <source>
        <dbReference type="EMBL" id="KZW03423.1"/>
    </source>
</evidence>
<feature type="domain" description="F-box" evidence="1">
    <location>
        <begin position="1"/>
        <end position="48"/>
    </location>
</feature>
<dbReference type="EMBL" id="KV425883">
    <property type="protein sequence ID" value="KZW03423.1"/>
    <property type="molecule type" value="Genomic_DNA"/>
</dbReference>
<dbReference type="SUPFAM" id="SSF81383">
    <property type="entry name" value="F-box domain"/>
    <property type="match status" value="1"/>
</dbReference>
<evidence type="ECO:0000313" key="3">
    <source>
        <dbReference type="Proteomes" id="UP000077266"/>
    </source>
</evidence>
<dbReference type="AlphaFoldDB" id="A0A165QCV8"/>
<dbReference type="Proteomes" id="UP000077266">
    <property type="component" value="Unassembled WGS sequence"/>
</dbReference>
<evidence type="ECO:0000259" key="1">
    <source>
        <dbReference type="PROSITE" id="PS50181"/>
    </source>
</evidence>
<dbReference type="OrthoDB" id="3156934at2759"/>
<dbReference type="PROSITE" id="PS50181">
    <property type="entry name" value="FBOX"/>
    <property type="match status" value="1"/>
</dbReference>
<proteinExistence type="predicted"/>
<name>A0A165QCV8_EXIGL</name>
<dbReference type="InParanoid" id="A0A165QCV8"/>
<reference evidence="2 3" key="1">
    <citation type="journal article" date="2016" name="Mol. Biol. Evol.">
        <title>Comparative Genomics of Early-Diverging Mushroom-Forming Fungi Provides Insights into the Origins of Lignocellulose Decay Capabilities.</title>
        <authorList>
            <person name="Nagy L.G."/>
            <person name="Riley R."/>
            <person name="Tritt A."/>
            <person name="Adam C."/>
            <person name="Daum C."/>
            <person name="Floudas D."/>
            <person name="Sun H."/>
            <person name="Yadav J.S."/>
            <person name="Pangilinan J."/>
            <person name="Larsson K.H."/>
            <person name="Matsuura K."/>
            <person name="Barry K."/>
            <person name="Labutti K."/>
            <person name="Kuo R."/>
            <person name="Ohm R.A."/>
            <person name="Bhattacharya S.S."/>
            <person name="Shirouzu T."/>
            <person name="Yoshinaga Y."/>
            <person name="Martin F.M."/>
            <person name="Grigoriev I.V."/>
            <person name="Hibbett D.S."/>
        </authorList>
    </citation>
    <scope>NUCLEOTIDE SEQUENCE [LARGE SCALE GENOMIC DNA]</scope>
    <source>
        <strain evidence="2 3">HHB12029</strain>
    </source>
</reference>
<accession>A0A165QCV8</accession>
<gene>
    <name evidence="2" type="ORF">EXIGLDRAFT_721683</name>
</gene>
<dbReference type="InterPro" id="IPR001810">
    <property type="entry name" value="F-box_dom"/>
</dbReference>
<protein>
    <recommendedName>
        <fullName evidence="1">F-box domain-containing protein</fullName>
    </recommendedName>
</protein>
<dbReference type="InterPro" id="IPR036047">
    <property type="entry name" value="F-box-like_dom_sf"/>
</dbReference>